<feature type="region of interest" description="Disordered" evidence="1">
    <location>
        <begin position="1"/>
        <end position="28"/>
    </location>
</feature>
<reference evidence="2" key="1">
    <citation type="submission" date="2021-03" db="EMBL/GenBank/DDBJ databases">
        <authorList>
            <person name="Urzo M.L.R."/>
            <person name="Cope A.E."/>
            <person name="Guinto T.D."/>
            <person name="Kondo H."/>
            <person name="Suzuki N."/>
        </authorList>
    </citation>
    <scope>NUCLEOTIDE SEQUENCE</scope>
    <source>
        <strain evidence="2">29_NGS_MO</strain>
    </source>
</reference>
<proteinExistence type="predicted"/>
<evidence type="ECO:0000256" key="1">
    <source>
        <dbReference type="SAM" id="MobiDB-lite"/>
    </source>
</evidence>
<keyword evidence="2" id="KW-0548">Nucleotidyltransferase</keyword>
<keyword evidence="2" id="KW-0808">Transferase</keyword>
<dbReference type="EMBL" id="MW752185">
    <property type="protein sequence ID" value="QVU39987.1"/>
    <property type="molecule type" value="Genomic_RNA"/>
</dbReference>
<name>A0A8E6Z6F7_9VIRU</name>
<accession>A0A8E6Z6F7</accession>
<gene>
    <name evidence="2" type="primary">RdRp</name>
</gene>
<sequence length="622" mass="70365">MPASQRTACSPSVPRRSTRVTPVNSSRGSGVKRCQECLRAQRDTKETIHNGLLLIRVRYGLPYCELPECSPSDLGRFLSFLLLQGKERDPVAFPRKQVRDDTGLCRLQRLCRRDRWELAHSVASIKRNLPAGCRRHTPSMRSEWCANAFSSPSPSSPEYLAFARRITTQIFTPGWDRSYGTFVGSHLPNPSARRNPFCPAHFAWEGRRGEFITKCTKEALLPSTFEARYKEVLSAGKIRPLLIFDENIDLLAPLHKMIYSHLRKKTSWLLCGPPTVERMTSVCTGKYQTSVDLVSATDGLCHDVAKTILDAMFFTSVKVPRSLRALAHASLTPDVFTFGDEDLGRVSHGQMMGSYLSFPLLCLQSYIAARWAARFDPDARFLVNGDDTVISASREVSADLYPPGFRLNDSKTIRAENVVEINSTAFLYSRGKWRLVRHLRRGGATTDYVGMRHMAEAVKVSQPFEIAYQRARIGRHWGFLPSQLGHKSYPAFRRERGLALRNFTRLPELPLFRGEGLVACRGEASPVEAEALRSYLWDRAHARGGKRDVLNPSIGKVRRTYAYSDSACTYRLSYVYWAGKRDPPARKKDQIYFLPEDFISEEEMTALAELDNFRKLFSASGP</sequence>
<evidence type="ECO:0000313" key="2">
    <source>
        <dbReference type="EMBL" id="QVU39987.1"/>
    </source>
</evidence>
<dbReference type="Pfam" id="PF05919">
    <property type="entry name" value="Mitovir_RNA_pol"/>
    <property type="match status" value="1"/>
</dbReference>
<protein>
    <submittedName>
        <fullName evidence="2">RNA-dependent RNA polymerase</fullName>
    </submittedName>
</protein>
<dbReference type="InterPro" id="IPR008686">
    <property type="entry name" value="RNA_pol_mitovir"/>
</dbReference>
<feature type="compositionally biased region" description="Polar residues" evidence="1">
    <location>
        <begin position="1"/>
        <end position="10"/>
    </location>
</feature>
<keyword evidence="2" id="KW-0696">RNA-directed RNA polymerase</keyword>
<dbReference type="GO" id="GO:0003968">
    <property type="term" value="F:RNA-directed RNA polymerase activity"/>
    <property type="evidence" value="ECO:0007669"/>
    <property type="project" value="UniProtKB-KW"/>
</dbReference>
<organism evidence="2">
    <name type="scientific">Pyricularia oryzae ourmia-like virus 2</name>
    <dbReference type="NCBI Taxonomy" id="2291941"/>
    <lineage>
        <taxon>Viruses</taxon>
        <taxon>Riboviria</taxon>
        <taxon>Orthornavirae</taxon>
        <taxon>Lenarviricota</taxon>
        <taxon>Miaviricetes</taxon>
        <taxon>Ourlivirales</taxon>
        <taxon>Botourmiaviridae</taxon>
        <taxon>Betascleroulivirus</taxon>
        <taxon>Betascleroulivirus pyriculariae</taxon>
    </lineage>
</organism>
<feature type="compositionally biased region" description="Polar residues" evidence="1">
    <location>
        <begin position="19"/>
        <end position="28"/>
    </location>
</feature>